<dbReference type="OrthoDB" id="7390113at2"/>
<dbReference type="GO" id="GO:0006270">
    <property type="term" value="P:DNA replication initiation"/>
    <property type="evidence" value="ECO:0007669"/>
    <property type="project" value="TreeGrafter"/>
</dbReference>
<dbReference type="RefSeq" id="WP_114831258.1">
    <property type="nucleotide sequence ID" value="NZ_QQTO01000033.1"/>
</dbReference>
<dbReference type="GO" id="GO:0003688">
    <property type="term" value="F:DNA replication origin binding"/>
    <property type="evidence" value="ECO:0007669"/>
    <property type="project" value="TreeGrafter"/>
</dbReference>
<comment type="caution">
    <text evidence="1">The sequence shown here is derived from an EMBL/GenBank/DDBJ whole genome shotgun (WGS) entry which is preliminary data.</text>
</comment>
<dbReference type="InterPro" id="IPR027417">
    <property type="entry name" value="P-loop_NTPase"/>
</dbReference>
<sequence>MSEPPKPASPGRPRQLAFDLPVDSRHGVEDFLVGPSNEAAYGLVESWPNWPDAWLRLVGPEGAGKTHLAAIWAARAHAWTVPVTEVTEANVPHLVSGGALVVEDCDLGPRDEAALFHLLNAVKAKSGFLLLTARTAPDLWGVRVPDLLSRLRLAPHATIDPPDDALLRALLVKLFIDRQLVVDTGIIEALTLRMERSFAAARAIVDALDRLSLERGRRVTRALAGEVLAQLFPQDVD</sequence>
<name>A0A370L1S4_9HYPH</name>
<dbReference type="EMBL" id="QQTP01000012">
    <property type="protein sequence ID" value="RDJ21510.1"/>
    <property type="molecule type" value="Genomic_DNA"/>
</dbReference>
<keyword evidence="2" id="KW-1185">Reference proteome</keyword>
<dbReference type="GO" id="GO:0005886">
    <property type="term" value="C:plasma membrane"/>
    <property type="evidence" value="ECO:0007669"/>
    <property type="project" value="TreeGrafter"/>
</dbReference>
<dbReference type="Gene3D" id="1.10.8.60">
    <property type="match status" value="1"/>
</dbReference>
<dbReference type="SUPFAM" id="SSF52540">
    <property type="entry name" value="P-loop containing nucleoside triphosphate hydrolases"/>
    <property type="match status" value="1"/>
</dbReference>
<evidence type="ECO:0000313" key="1">
    <source>
        <dbReference type="EMBL" id="RDJ21510.1"/>
    </source>
</evidence>
<proteinExistence type="predicted"/>
<dbReference type="Gene3D" id="3.40.50.300">
    <property type="entry name" value="P-loop containing nucleotide triphosphate hydrolases"/>
    <property type="match status" value="1"/>
</dbReference>
<organism evidence="1 2">
    <name type="scientific">Bosea caraganae</name>
    <dbReference type="NCBI Taxonomy" id="2763117"/>
    <lineage>
        <taxon>Bacteria</taxon>
        <taxon>Pseudomonadati</taxon>
        <taxon>Pseudomonadota</taxon>
        <taxon>Alphaproteobacteria</taxon>
        <taxon>Hyphomicrobiales</taxon>
        <taxon>Boseaceae</taxon>
        <taxon>Bosea</taxon>
    </lineage>
</organism>
<dbReference type="PANTHER" id="PTHR30050">
    <property type="entry name" value="CHROMOSOMAL REPLICATION INITIATOR PROTEIN DNAA"/>
    <property type="match status" value="1"/>
</dbReference>
<dbReference type="PANTHER" id="PTHR30050:SF5">
    <property type="entry name" value="DNAA REGULATORY INACTIVATOR HDA"/>
    <property type="match status" value="1"/>
</dbReference>
<evidence type="ECO:0000313" key="2">
    <source>
        <dbReference type="Proteomes" id="UP000255207"/>
    </source>
</evidence>
<protein>
    <recommendedName>
        <fullName evidence="3">Chromosomal replication initiator protein DnaA domain-containing protein</fullName>
    </recommendedName>
</protein>
<dbReference type="Proteomes" id="UP000255207">
    <property type="component" value="Unassembled WGS sequence"/>
</dbReference>
<gene>
    <name evidence="1" type="ORF">DWE98_20995</name>
</gene>
<reference evidence="2" key="1">
    <citation type="submission" date="2018-07" db="EMBL/GenBank/DDBJ databases">
        <authorList>
            <person name="Safronova V.I."/>
            <person name="Chirak E.R."/>
            <person name="Sazanova A.L."/>
        </authorList>
    </citation>
    <scope>NUCLEOTIDE SEQUENCE [LARGE SCALE GENOMIC DNA]</scope>
    <source>
        <strain evidence="2">RCAM04685</strain>
    </source>
</reference>
<dbReference type="AlphaFoldDB" id="A0A370L1S4"/>
<accession>A0A370L1S4</accession>
<evidence type="ECO:0008006" key="3">
    <source>
        <dbReference type="Google" id="ProtNLM"/>
    </source>
</evidence>